<feature type="signal peptide" evidence="1">
    <location>
        <begin position="1"/>
        <end position="19"/>
    </location>
</feature>
<dbReference type="Proteomes" id="UP000275772">
    <property type="component" value="Unassembled WGS sequence"/>
</dbReference>
<dbReference type="AlphaFoldDB" id="A0A383UIC5"/>
<sequence length="318" mass="36800">MSSSCVAAFLLSIASPFFADRMVLTEISRTHAYVYREISKATQFPLRKPSSDVLMIKSDTQSPGTSYAIYCSQKLDGKTIMQGLLNQLNPFTIDGPSKDQRRINPENSCLVQLSSMAKERNYNLIMTGEIRQSYACTGKNLMELALDGYITIHKHYYVSPNENLAKKVRIFFDEGVEMTLGEGQVYFDGEKVNGKTEDEILMWYNGYLHVFRRRINSGWWYVSTSLTSIELNGYYISRFMLHNNPQYKKFIRTWDFLENLVGKRMHYRGLTHKELAIERKRKTSHEKIERLKLDNLQPSNVHGPVSSFAWYGDRVFGN</sequence>
<dbReference type="EMBL" id="UNSH01000007">
    <property type="protein sequence ID" value="SZF00043.1"/>
    <property type="molecule type" value="Genomic_DNA"/>
</dbReference>
<dbReference type="VEuPathDB" id="FungiDB:BLGHR1_10767"/>
<reference evidence="2 3" key="1">
    <citation type="submission" date="2017-11" db="EMBL/GenBank/DDBJ databases">
        <authorList>
            <person name="Kracher B."/>
        </authorList>
    </citation>
    <scope>NUCLEOTIDE SEQUENCE [LARGE SCALE GENOMIC DNA]</scope>
    <source>
        <strain evidence="2 3">RACE1</strain>
    </source>
</reference>
<protein>
    <submittedName>
        <fullName evidence="2">Uncharacterized protein</fullName>
    </submittedName>
</protein>
<keyword evidence="1" id="KW-0732">Signal</keyword>
<gene>
    <name evidence="2" type="ORF">BLGHR1_10767</name>
</gene>
<accession>A0A383UIC5</accession>
<evidence type="ECO:0000313" key="3">
    <source>
        <dbReference type="Proteomes" id="UP000275772"/>
    </source>
</evidence>
<organism evidence="2 3">
    <name type="scientific">Blumeria hordei</name>
    <name type="common">Barley powdery mildew</name>
    <name type="synonym">Blumeria graminis f. sp. hordei</name>
    <dbReference type="NCBI Taxonomy" id="2867405"/>
    <lineage>
        <taxon>Eukaryota</taxon>
        <taxon>Fungi</taxon>
        <taxon>Dikarya</taxon>
        <taxon>Ascomycota</taxon>
        <taxon>Pezizomycotina</taxon>
        <taxon>Leotiomycetes</taxon>
        <taxon>Erysiphales</taxon>
        <taxon>Erysiphaceae</taxon>
        <taxon>Blumeria</taxon>
    </lineage>
</organism>
<evidence type="ECO:0000256" key="1">
    <source>
        <dbReference type="SAM" id="SignalP"/>
    </source>
</evidence>
<name>A0A383UIC5_BLUHO</name>
<feature type="chain" id="PRO_5016847033" evidence="1">
    <location>
        <begin position="20"/>
        <end position="318"/>
    </location>
</feature>
<evidence type="ECO:0000313" key="2">
    <source>
        <dbReference type="EMBL" id="SZF00043.1"/>
    </source>
</evidence>
<proteinExistence type="predicted"/>